<dbReference type="OrthoDB" id="3005035at2759"/>
<feature type="region of interest" description="Disordered" evidence="1">
    <location>
        <begin position="117"/>
        <end position="150"/>
    </location>
</feature>
<comment type="caution">
    <text evidence="2">The sequence shown here is derived from an EMBL/GenBank/DDBJ whole genome shotgun (WGS) entry which is preliminary data.</text>
</comment>
<dbReference type="STRING" id="1220162.K1VT25"/>
<keyword evidence="3" id="KW-1185">Reference proteome</keyword>
<name>K1VT25_TRIAC</name>
<accession>K1VT25</accession>
<dbReference type="Proteomes" id="UP000006757">
    <property type="component" value="Unassembled WGS sequence"/>
</dbReference>
<proteinExistence type="predicted"/>
<dbReference type="EMBL" id="AMBO01000277">
    <property type="protein sequence ID" value="EKD02722.1"/>
    <property type="molecule type" value="Genomic_DNA"/>
</dbReference>
<feature type="region of interest" description="Disordered" evidence="1">
    <location>
        <begin position="1"/>
        <end position="88"/>
    </location>
</feature>
<evidence type="ECO:0000313" key="3">
    <source>
        <dbReference type="Proteomes" id="UP000006757"/>
    </source>
</evidence>
<feature type="compositionally biased region" description="Polar residues" evidence="1">
    <location>
        <begin position="1"/>
        <end position="27"/>
    </location>
</feature>
<dbReference type="InParanoid" id="K1VT25"/>
<gene>
    <name evidence="2" type="ORF">A1Q2_02952</name>
</gene>
<feature type="compositionally biased region" description="Basic and acidic residues" evidence="1">
    <location>
        <begin position="73"/>
        <end position="88"/>
    </location>
</feature>
<dbReference type="OMA" id="IMFLMEV"/>
<evidence type="ECO:0000313" key="2">
    <source>
        <dbReference type="EMBL" id="EKD02722.1"/>
    </source>
</evidence>
<protein>
    <submittedName>
        <fullName evidence="2">Uncharacterized protein</fullName>
    </submittedName>
</protein>
<dbReference type="AlphaFoldDB" id="K1VT25"/>
<sequence length="444" mass="49211">MSSPRSVNGASHLSATPPGSNSLSASPSGPFRGSPLTPLSPASLSSGSTARSNRPTRSSSPVLLHPLPPSTALERESRAESELELQRQTEQARRERLLAEALQDQRHEVERIAARSENGLWAQEQRQKARRQDSSAPTASEPTKPFTRPPQAYELYQAIDKRDLEFVSRVRDHCFNMLLQKNAAEFPIIYAARIGPSHRDIVIMLVGAFSRYVNNLDEEQFKEREVQNTLKMLRTNMAIDNALLPAQQSHLLSSYLQVLIMSEGDSWVHRASHDVGLLMRSERSEPAAEAEDRVRRFSTRELRGVPGGVNEVEEYIANAAIDLVILAAWGVAAGQIGAEPLPPAPPNSRKGFDFQAGAAWMGTIGASTWTNVADTQTYTFARDLRTWTLFMEAIEENKAKLPRVNKRTRQILDVLKNKAGDSKIGVQARLRAIREAIDRKPGSP</sequence>
<reference evidence="2 3" key="1">
    <citation type="journal article" date="2012" name="Eukaryot. Cell">
        <title>Genome sequence of the Trichosporon asahii environmental strain CBS 8904.</title>
        <authorList>
            <person name="Yang R.Y."/>
            <person name="Li H.T."/>
            <person name="Zhu H."/>
            <person name="Zhou G.P."/>
            <person name="Wang M."/>
            <person name="Wang L."/>
        </authorList>
    </citation>
    <scope>NUCLEOTIDE SEQUENCE [LARGE SCALE GENOMIC DNA]</scope>
    <source>
        <strain evidence="2 3">CBS 8904</strain>
    </source>
</reference>
<dbReference type="eggNOG" id="ENOG502S0I7">
    <property type="taxonomic scope" value="Eukaryota"/>
</dbReference>
<feature type="compositionally biased region" description="Low complexity" evidence="1">
    <location>
        <begin position="33"/>
        <end position="50"/>
    </location>
</feature>
<dbReference type="HOGENOM" id="CLU_056587_1_0_1"/>
<evidence type="ECO:0000256" key="1">
    <source>
        <dbReference type="SAM" id="MobiDB-lite"/>
    </source>
</evidence>
<organism evidence="2 3">
    <name type="scientific">Trichosporon asahii var. asahii (strain CBS 8904)</name>
    <name type="common">Yeast</name>
    <dbReference type="NCBI Taxonomy" id="1220162"/>
    <lineage>
        <taxon>Eukaryota</taxon>
        <taxon>Fungi</taxon>
        <taxon>Dikarya</taxon>
        <taxon>Basidiomycota</taxon>
        <taxon>Agaricomycotina</taxon>
        <taxon>Tremellomycetes</taxon>
        <taxon>Trichosporonales</taxon>
        <taxon>Trichosporonaceae</taxon>
        <taxon>Trichosporon</taxon>
    </lineage>
</organism>